<dbReference type="InterPro" id="IPR052517">
    <property type="entry name" value="GlcG_carb_metab_protein"/>
</dbReference>
<dbReference type="EMBL" id="SACO01000015">
    <property type="protein sequence ID" value="RVU03449.1"/>
    <property type="molecule type" value="Genomic_DNA"/>
</dbReference>
<dbReference type="InterPro" id="IPR038084">
    <property type="entry name" value="PduO/GlcC-like_sf"/>
</dbReference>
<dbReference type="InterPro" id="IPR005624">
    <property type="entry name" value="PduO/GlcC-like"/>
</dbReference>
<dbReference type="OrthoDB" id="5786851at2"/>
<evidence type="ECO:0000313" key="3">
    <source>
        <dbReference type="Proteomes" id="UP000282837"/>
    </source>
</evidence>
<comment type="caution">
    <text evidence="2">The sequence shown here is derived from an EMBL/GenBank/DDBJ whole genome shotgun (WGS) entry which is preliminary data.</text>
</comment>
<name>A0A437N0M4_9SPHN</name>
<accession>A0A437N0M4</accession>
<dbReference type="SUPFAM" id="SSF143744">
    <property type="entry name" value="GlcG-like"/>
    <property type="match status" value="1"/>
</dbReference>
<dbReference type="PANTHER" id="PTHR34309:SF10">
    <property type="entry name" value="SLR1406 PROTEIN"/>
    <property type="match status" value="1"/>
</dbReference>
<evidence type="ECO:0000256" key="1">
    <source>
        <dbReference type="SAM" id="SignalP"/>
    </source>
</evidence>
<dbReference type="AlphaFoldDB" id="A0A437N0M4"/>
<proteinExistence type="predicted"/>
<feature type="signal peptide" evidence="1">
    <location>
        <begin position="1"/>
        <end position="28"/>
    </location>
</feature>
<feature type="chain" id="PRO_5019314850" evidence="1">
    <location>
        <begin position="29"/>
        <end position="173"/>
    </location>
</feature>
<reference evidence="2 3" key="1">
    <citation type="submission" date="2019-01" db="EMBL/GenBank/DDBJ databases">
        <authorList>
            <person name="Chen W.-M."/>
        </authorList>
    </citation>
    <scope>NUCLEOTIDE SEQUENCE [LARGE SCALE GENOMIC DNA]</scope>
    <source>
        <strain evidence="2 3">FSY-9</strain>
    </source>
</reference>
<dbReference type="Proteomes" id="UP000282837">
    <property type="component" value="Unassembled WGS sequence"/>
</dbReference>
<organism evidence="2 3">
    <name type="scientific">Novosphingobium umbonatum</name>
    <dbReference type="NCBI Taxonomy" id="1908524"/>
    <lineage>
        <taxon>Bacteria</taxon>
        <taxon>Pseudomonadati</taxon>
        <taxon>Pseudomonadota</taxon>
        <taxon>Alphaproteobacteria</taxon>
        <taxon>Sphingomonadales</taxon>
        <taxon>Sphingomonadaceae</taxon>
        <taxon>Novosphingobium</taxon>
    </lineage>
</organism>
<sequence length="173" mass="17166">MNGEMGVMKQISALAAACVLMTAGAVQAGPVTRNAPVLSADGEAQMVLAAQKACRAQGYRVAVAIADRHGLIRALLTDDGVGALDIASATHKAKGAAVTGRPTAFLAKIPKEAQAYVDLIKSVEPDVALIGGGMPLVVDGQVIGAIGIGGAPNGDADEMCAQAALALLPKAAG</sequence>
<gene>
    <name evidence="2" type="ORF">EOE18_15995</name>
</gene>
<evidence type="ECO:0000313" key="2">
    <source>
        <dbReference type="EMBL" id="RVU03449.1"/>
    </source>
</evidence>
<dbReference type="Pfam" id="PF03928">
    <property type="entry name" value="HbpS-like"/>
    <property type="match status" value="1"/>
</dbReference>
<protein>
    <submittedName>
        <fullName evidence="2">Heme-binding protein</fullName>
    </submittedName>
</protein>
<dbReference type="Gene3D" id="3.30.450.150">
    <property type="entry name" value="Haem-degrading domain"/>
    <property type="match status" value="1"/>
</dbReference>
<keyword evidence="3" id="KW-1185">Reference proteome</keyword>
<keyword evidence="1" id="KW-0732">Signal</keyword>
<dbReference type="PANTHER" id="PTHR34309">
    <property type="entry name" value="SLR1406 PROTEIN"/>
    <property type="match status" value="1"/>
</dbReference>